<protein>
    <submittedName>
        <fullName evidence="1">Uncharacterized protein</fullName>
    </submittedName>
</protein>
<gene>
    <name evidence="1" type="ORF">LARSCL_LOCUS1469</name>
</gene>
<evidence type="ECO:0000313" key="2">
    <source>
        <dbReference type="Proteomes" id="UP001497382"/>
    </source>
</evidence>
<sequence>MSAVAEKRAEGGDGKIPSAENVLFLMRFWLAAAEQRMQEPCFGCSNDMITMTNTECGNSVLLDTIPSFASCLK</sequence>
<dbReference type="EMBL" id="CAXIEN010000008">
    <property type="protein sequence ID" value="CAL1263386.1"/>
    <property type="molecule type" value="Genomic_DNA"/>
</dbReference>
<reference evidence="1 2" key="1">
    <citation type="submission" date="2024-04" db="EMBL/GenBank/DDBJ databases">
        <authorList>
            <person name="Rising A."/>
            <person name="Reimegard J."/>
            <person name="Sonavane S."/>
            <person name="Akerstrom W."/>
            <person name="Nylinder S."/>
            <person name="Hedman E."/>
            <person name="Kallberg Y."/>
        </authorList>
    </citation>
    <scope>NUCLEOTIDE SEQUENCE [LARGE SCALE GENOMIC DNA]</scope>
</reference>
<dbReference type="AlphaFoldDB" id="A0AAV1YX33"/>
<keyword evidence="2" id="KW-1185">Reference proteome</keyword>
<dbReference type="Proteomes" id="UP001497382">
    <property type="component" value="Unassembled WGS sequence"/>
</dbReference>
<name>A0AAV1YX33_9ARAC</name>
<organism evidence="1 2">
    <name type="scientific">Larinioides sclopetarius</name>
    <dbReference type="NCBI Taxonomy" id="280406"/>
    <lineage>
        <taxon>Eukaryota</taxon>
        <taxon>Metazoa</taxon>
        <taxon>Ecdysozoa</taxon>
        <taxon>Arthropoda</taxon>
        <taxon>Chelicerata</taxon>
        <taxon>Arachnida</taxon>
        <taxon>Araneae</taxon>
        <taxon>Araneomorphae</taxon>
        <taxon>Entelegynae</taxon>
        <taxon>Araneoidea</taxon>
        <taxon>Araneidae</taxon>
        <taxon>Larinioides</taxon>
    </lineage>
</organism>
<proteinExistence type="predicted"/>
<evidence type="ECO:0000313" key="1">
    <source>
        <dbReference type="EMBL" id="CAL1263386.1"/>
    </source>
</evidence>
<accession>A0AAV1YX33</accession>
<comment type="caution">
    <text evidence="1">The sequence shown here is derived from an EMBL/GenBank/DDBJ whole genome shotgun (WGS) entry which is preliminary data.</text>
</comment>